<accession>A0ABU8P8T8</accession>
<dbReference type="EMBL" id="JBBGZH010000001">
    <property type="protein sequence ID" value="MEJ5018672.1"/>
    <property type="molecule type" value="Genomic_DNA"/>
</dbReference>
<proteinExistence type="predicted"/>
<evidence type="ECO:0000313" key="1">
    <source>
        <dbReference type="EMBL" id="MEJ5018672.1"/>
    </source>
</evidence>
<protein>
    <submittedName>
        <fullName evidence="1">Uncharacterized protein</fullName>
    </submittedName>
</protein>
<name>A0ABU8P8T8_9HYPH</name>
<evidence type="ECO:0000313" key="2">
    <source>
        <dbReference type="Proteomes" id="UP001375812"/>
    </source>
</evidence>
<organism evidence="1 2">
    <name type="scientific">Ochrobactrum vermis</name>
    <dbReference type="NCBI Taxonomy" id="1827297"/>
    <lineage>
        <taxon>Bacteria</taxon>
        <taxon>Pseudomonadati</taxon>
        <taxon>Pseudomonadota</taxon>
        <taxon>Alphaproteobacteria</taxon>
        <taxon>Hyphomicrobiales</taxon>
        <taxon>Brucellaceae</taxon>
        <taxon>Brucella/Ochrobactrum group</taxon>
        <taxon>Ochrobactrum</taxon>
    </lineage>
</organism>
<comment type="caution">
    <text evidence="1">The sequence shown here is derived from an EMBL/GenBank/DDBJ whole genome shotgun (WGS) entry which is preliminary data.</text>
</comment>
<sequence>MADSDDTTNLPEITRRKLLSVAGGLLTAASKEKARVSDTVVSYFSREGKGDSAVNVWNRWHAIHVHRQGLCRRQQELERTLLRVVGFPLVELQVPGRDKLVCVHTSREINIVLSGAEMTSARRRAQIELAARQKAWNDYSEQLGYKQAFEADLDLQEVELAIAGELLATPAQSIAGVIAKLHCLIEMEDAELVQDDNPSFPIQMILTDLVKIDGKRFLCSA</sequence>
<dbReference type="RefSeq" id="WP_146114418.1">
    <property type="nucleotide sequence ID" value="NZ_JBBGZH010000001.1"/>
</dbReference>
<keyword evidence="2" id="KW-1185">Reference proteome</keyword>
<dbReference type="Proteomes" id="UP001375812">
    <property type="component" value="Unassembled WGS sequence"/>
</dbReference>
<gene>
    <name evidence="1" type="ORF">WH297_02790</name>
</gene>
<reference evidence="1 2" key="1">
    <citation type="submission" date="2023-12" db="EMBL/GenBank/DDBJ databases">
        <title>Gut-associated functions are favored during microbiome assembly across C. elegans life.</title>
        <authorList>
            <person name="Zimmermann J."/>
        </authorList>
    </citation>
    <scope>NUCLEOTIDE SEQUENCE [LARGE SCALE GENOMIC DNA]</scope>
    <source>
        <strain evidence="1 2">MYb71</strain>
    </source>
</reference>